<dbReference type="PROSITE" id="PS50943">
    <property type="entry name" value="HTH_CROC1"/>
    <property type="match status" value="1"/>
</dbReference>
<dbReference type="InterPro" id="IPR028082">
    <property type="entry name" value="Peripla_BP_I"/>
</dbReference>
<dbReference type="RefSeq" id="WP_168442413.1">
    <property type="nucleotide sequence ID" value="NZ_CAAHFG010000002.1"/>
</dbReference>
<dbReference type="InterPro" id="IPR001387">
    <property type="entry name" value="Cro/C1-type_HTH"/>
</dbReference>
<name>A0A6C2U5I9_PONDE</name>
<feature type="domain" description="HTH cro/C1-type" evidence="6">
    <location>
        <begin position="3"/>
        <end position="43"/>
    </location>
</feature>
<dbReference type="CDD" id="cd01392">
    <property type="entry name" value="HTH_LacI"/>
    <property type="match status" value="1"/>
</dbReference>
<reference evidence="7 8" key="1">
    <citation type="submission" date="2019-04" db="EMBL/GenBank/DDBJ databases">
        <authorList>
            <person name="Van Vliet M D."/>
        </authorList>
    </citation>
    <scope>NUCLEOTIDE SEQUENCE [LARGE SCALE GENOMIC DNA]</scope>
    <source>
        <strain evidence="7 8">F1</strain>
    </source>
</reference>
<dbReference type="CDD" id="cd06267">
    <property type="entry name" value="PBP1_LacI_sugar_binding-like"/>
    <property type="match status" value="1"/>
</dbReference>
<keyword evidence="2" id="KW-0805">Transcription regulation</keyword>
<keyword evidence="8" id="KW-1185">Reference proteome</keyword>
<evidence type="ECO:0000259" key="6">
    <source>
        <dbReference type="PROSITE" id="PS50943"/>
    </source>
</evidence>
<dbReference type="EMBL" id="CAAHFG010000002">
    <property type="protein sequence ID" value="VGO15338.1"/>
    <property type="molecule type" value="Genomic_DNA"/>
</dbReference>
<dbReference type="PANTHER" id="PTHR30146:SF148">
    <property type="entry name" value="HTH-TYPE TRANSCRIPTIONAL REPRESSOR PURR-RELATED"/>
    <property type="match status" value="1"/>
</dbReference>
<organism evidence="7 8">
    <name type="scientific">Pontiella desulfatans</name>
    <dbReference type="NCBI Taxonomy" id="2750659"/>
    <lineage>
        <taxon>Bacteria</taxon>
        <taxon>Pseudomonadati</taxon>
        <taxon>Kiritimatiellota</taxon>
        <taxon>Kiritimatiellia</taxon>
        <taxon>Kiritimatiellales</taxon>
        <taxon>Pontiellaceae</taxon>
        <taxon>Pontiella</taxon>
    </lineage>
</organism>
<dbReference type="PROSITE" id="PS00356">
    <property type="entry name" value="HTH_LACI_1"/>
    <property type="match status" value="1"/>
</dbReference>
<dbReference type="Proteomes" id="UP000366872">
    <property type="component" value="Unassembled WGS sequence"/>
</dbReference>
<gene>
    <name evidence="7" type="primary">rbsR_1</name>
    <name evidence="7" type="ORF">PDESU_03921</name>
</gene>
<evidence type="ECO:0000256" key="2">
    <source>
        <dbReference type="ARBA" id="ARBA00023015"/>
    </source>
</evidence>
<dbReference type="InterPro" id="IPR010982">
    <property type="entry name" value="Lambda_DNA-bd_dom_sf"/>
</dbReference>
<dbReference type="SMART" id="SM00354">
    <property type="entry name" value="HTH_LACI"/>
    <property type="match status" value="1"/>
</dbReference>
<keyword evidence="4" id="KW-0804">Transcription</keyword>
<dbReference type="PANTHER" id="PTHR30146">
    <property type="entry name" value="LACI-RELATED TRANSCRIPTIONAL REPRESSOR"/>
    <property type="match status" value="1"/>
</dbReference>
<dbReference type="SUPFAM" id="SSF47413">
    <property type="entry name" value="lambda repressor-like DNA-binding domains"/>
    <property type="match status" value="1"/>
</dbReference>
<proteinExistence type="predicted"/>
<evidence type="ECO:0000259" key="5">
    <source>
        <dbReference type="PROSITE" id="PS50932"/>
    </source>
</evidence>
<dbReference type="Pfam" id="PF00356">
    <property type="entry name" value="LacI"/>
    <property type="match status" value="1"/>
</dbReference>
<feature type="domain" description="HTH lacI-type" evidence="5">
    <location>
        <begin position="2"/>
        <end position="50"/>
    </location>
</feature>
<dbReference type="GO" id="GO:0000976">
    <property type="term" value="F:transcription cis-regulatory region binding"/>
    <property type="evidence" value="ECO:0007669"/>
    <property type="project" value="TreeGrafter"/>
</dbReference>
<evidence type="ECO:0000256" key="3">
    <source>
        <dbReference type="ARBA" id="ARBA00023125"/>
    </source>
</evidence>
<evidence type="ECO:0000256" key="4">
    <source>
        <dbReference type="ARBA" id="ARBA00023163"/>
    </source>
</evidence>
<accession>A0A6C2U5I9</accession>
<dbReference type="PRINTS" id="PR00036">
    <property type="entry name" value="HTHLACI"/>
</dbReference>
<dbReference type="InterPro" id="IPR046335">
    <property type="entry name" value="LacI/GalR-like_sensor"/>
</dbReference>
<dbReference type="Gene3D" id="3.40.50.2300">
    <property type="match status" value="2"/>
</dbReference>
<keyword evidence="1" id="KW-0678">Repressor</keyword>
<dbReference type="Gene3D" id="1.10.260.40">
    <property type="entry name" value="lambda repressor-like DNA-binding domains"/>
    <property type="match status" value="1"/>
</dbReference>
<dbReference type="InterPro" id="IPR000843">
    <property type="entry name" value="HTH_LacI"/>
</dbReference>
<dbReference type="PROSITE" id="PS50932">
    <property type="entry name" value="HTH_LACI_2"/>
    <property type="match status" value="1"/>
</dbReference>
<dbReference type="AlphaFoldDB" id="A0A6C2U5I9"/>
<evidence type="ECO:0000313" key="8">
    <source>
        <dbReference type="Proteomes" id="UP000366872"/>
    </source>
</evidence>
<dbReference type="Pfam" id="PF13377">
    <property type="entry name" value="Peripla_BP_3"/>
    <property type="match status" value="1"/>
</dbReference>
<evidence type="ECO:0000313" key="7">
    <source>
        <dbReference type="EMBL" id="VGO15338.1"/>
    </source>
</evidence>
<dbReference type="SUPFAM" id="SSF53822">
    <property type="entry name" value="Periplasmic binding protein-like I"/>
    <property type="match status" value="1"/>
</dbReference>
<protein>
    <submittedName>
        <fullName evidence="7">Ribose operon repressor</fullName>
    </submittedName>
</protein>
<dbReference type="GO" id="GO:0003700">
    <property type="term" value="F:DNA-binding transcription factor activity"/>
    <property type="evidence" value="ECO:0007669"/>
    <property type="project" value="TreeGrafter"/>
</dbReference>
<keyword evidence="3" id="KW-0238">DNA-binding</keyword>
<sequence length="359" mass="38939">MASIVDVAKLANVSVATVSRILNDERNVTPETTKLVEVAIKELGYVPKAVRPGPKPKNRKGITTGTIAFISVGSFSPVDMYRMPAFPSLLGGIQRGIERHGMELVLAHLPEGKAVPPVLARRRADGVLLFGFETLSTQLKRALNRVPAVWCFLRDSVAPSTDFDHVLYDNSHVGRMAADYLLGRKHRNLMFVGSRPNHQAFAERRDQFVALVAAGGGTAKVVEGIAKNDDALTPSRLEEIAQRAVAGLGDGAARTTGIFVSSDDLMVRVYNQLKQHGVEPGKDVDLIGCNNDKQYMDQMHPRPATVDIKLDLVGERAVEQLLWRMSHPGDIAQAQLLIKPEVLPAGKPAGKVPLCSGLP</sequence>
<evidence type="ECO:0000256" key="1">
    <source>
        <dbReference type="ARBA" id="ARBA00022491"/>
    </source>
</evidence>